<protein>
    <submittedName>
        <fullName evidence="2">Uncharacterized protein</fullName>
    </submittedName>
</protein>
<comment type="caution">
    <text evidence="2">The sequence shown here is derived from an EMBL/GenBank/DDBJ whole genome shotgun (WGS) entry which is preliminary data.</text>
</comment>
<organism evidence="2 3">
    <name type="scientific">Nonomuraea salmonea</name>
    <dbReference type="NCBI Taxonomy" id="46181"/>
    <lineage>
        <taxon>Bacteria</taxon>
        <taxon>Bacillati</taxon>
        <taxon>Actinomycetota</taxon>
        <taxon>Actinomycetes</taxon>
        <taxon>Streptosporangiales</taxon>
        <taxon>Streptosporangiaceae</taxon>
        <taxon>Nonomuraea</taxon>
    </lineage>
</organism>
<feature type="compositionally biased region" description="Low complexity" evidence="1">
    <location>
        <begin position="18"/>
        <end position="33"/>
    </location>
</feature>
<reference evidence="2 3" key="1">
    <citation type="submission" date="2024-09" db="EMBL/GenBank/DDBJ databases">
        <authorList>
            <person name="Sun Q."/>
            <person name="Mori K."/>
        </authorList>
    </citation>
    <scope>NUCLEOTIDE SEQUENCE [LARGE SCALE GENOMIC DNA]</scope>
    <source>
        <strain evidence="2 3">JCM 3324</strain>
    </source>
</reference>
<accession>A0ABV5NVK7</accession>
<gene>
    <name evidence="2" type="ORF">ACFFR3_29650</name>
</gene>
<dbReference type="Proteomes" id="UP001589568">
    <property type="component" value="Unassembled WGS sequence"/>
</dbReference>
<dbReference type="RefSeq" id="WP_345408196.1">
    <property type="nucleotide sequence ID" value="NZ_BAAAXS010000001.1"/>
</dbReference>
<keyword evidence="3" id="KW-1185">Reference proteome</keyword>
<feature type="region of interest" description="Disordered" evidence="1">
    <location>
        <begin position="1"/>
        <end position="33"/>
    </location>
</feature>
<sequence length="62" mass="6466">MLCSTTPTFTGRDDTAEAATQPSTSPQSPSVATYRRCGNRLVVKPSQGAVVSKLAWPVSSPA</sequence>
<proteinExistence type="predicted"/>
<evidence type="ECO:0000313" key="2">
    <source>
        <dbReference type="EMBL" id="MFB9473679.1"/>
    </source>
</evidence>
<evidence type="ECO:0000313" key="3">
    <source>
        <dbReference type="Proteomes" id="UP001589568"/>
    </source>
</evidence>
<name>A0ABV5NVK7_9ACTN</name>
<dbReference type="EMBL" id="JBHMCF010000035">
    <property type="protein sequence ID" value="MFB9473679.1"/>
    <property type="molecule type" value="Genomic_DNA"/>
</dbReference>
<evidence type="ECO:0000256" key="1">
    <source>
        <dbReference type="SAM" id="MobiDB-lite"/>
    </source>
</evidence>